<dbReference type="EMBL" id="RSCL01000081">
    <property type="protein sequence ID" value="RUS92371.1"/>
    <property type="molecule type" value="Genomic_DNA"/>
</dbReference>
<proteinExistence type="predicted"/>
<sequence length="219" mass="24652">MAEFQQLTIWDILDELSSAPPDATLDVVWECLDSELPLLTIEQQLSAASLAFVQIADILKARSLLLLEETRDSNSDLGPVVDSDFFAGLVRMSMHLDLDDLKEAPIPQTFQPHGAHNYPNMGNDSVAAPVEKDNVLEMLQAVESWDDIRNLAGNEDVETWRQKIFDYIVCREGAVRLVELTCVLGLALVEVWLGLLLGDFKLEQRGEFYDVDEVFVQRM</sequence>
<reference evidence="1" key="2">
    <citation type="journal article" date="2019" name="Genome Biol. Evol.">
        <title>Day and night: Metabolic profiles and evolutionary relationships of six axenic non-marine cyanobacteria.</title>
        <authorList>
            <person name="Will S.E."/>
            <person name="Henke P."/>
            <person name="Boedeker C."/>
            <person name="Huang S."/>
            <person name="Brinkmann H."/>
            <person name="Rohde M."/>
            <person name="Jarek M."/>
            <person name="Friedl T."/>
            <person name="Seufert S."/>
            <person name="Schumacher M."/>
            <person name="Overmann J."/>
            <person name="Neumann-Schaal M."/>
            <person name="Petersen J."/>
        </authorList>
    </citation>
    <scope>NUCLEOTIDE SEQUENCE [LARGE SCALE GENOMIC DNA]</scope>
    <source>
        <strain evidence="1">PCC 7102</strain>
    </source>
</reference>
<protein>
    <submittedName>
        <fullName evidence="1">Uncharacterized protein</fullName>
    </submittedName>
</protein>
<dbReference type="RefSeq" id="WP_127087809.1">
    <property type="nucleotide sequence ID" value="NZ_RSCL01000081.1"/>
</dbReference>
<dbReference type="OrthoDB" id="582303at2"/>
<dbReference type="Proteomes" id="UP000271624">
    <property type="component" value="Unassembled WGS sequence"/>
</dbReference>
<gene>
    <name evidence="1" type="ORF">DSM106972_099270</name>
</gene>
<comment type="caution">
    <text evidence="1">The sequence shown here is derived from an EMBL/GenBank/DDBJ whole genome shotgun (WGS) entry which is preliminary data.</text>
</comment>
<reference evidence="1" key="1">
    <citation type="submission" date="2018-12" db="EMBL/GenBank/DDBJ databases">
        <authorList>
            <person name="Will S."/>
            <person name="Neumann-Schaal M."/>
            <person name="Henke P."/>
        </authorList>
    </citation>
    <scope>NUCLEOTIDE SEQUENCE</scope>
    <source>
        <strain evidence="1">PCC 7102</strain>
    </source>
</reference>
<keyword evidence="2" id="KW-1185">Reference proteome</keyword>
<dbReference type="AlphaFoldDB" id="A0A3S1A235"/>
<organism evidence="1 2">
    <name type="scientific">Dulcicalothrix desertica PCC 7102</name>
    <dbReference type="NCBI Taxonomy" id="232991"/>
    <lineage>
        <taxon>Bacteria</taxon>
        <taxon>Bacillati</taxon>
        <taxon>Cyanobacteriota</taxon>
        <taxon>Cyanophyceae</taxon>
        <taxon>Nostocales</taxon>
        <taxon>Calotrichaceae</taxon>
        <taxon>Dulcicalothrix</taxon>
    </lineage>
</organism>
<accession>A0A3S1A235</accession>
<name>A0A3S1A235_9CYAN</name>
<evidence type="ECO:0000313" key="1">
    <source>
        <dbReference type="EMBL" id="RUS92371.1"/>
    </source>
</evidence>
<evidence type="ECO:0000313" key="2">
    <source>
        <dbReference type="Proteomes" id="UP000271624"/>
    </source>
</evidence>